<proteinExistence type="predicted"/>
<protein>
    <submittedName>
        <fullName evidence="2">Uncharacterized protein</fullName>
    </submittedName>
</protein>
<feature type="non-terminal residue" evidence="2">
    <location>
        <position position="1"/>
    </location>
</feature>
<organism evidence="2 3">
    <name type="scientific">Pristionchus fissidentatus</name>
    <dbReference type="NCBI Taxonomy" id="1538716"/>
    <lineage>
        <taxon>Eukaryota</taxon>
        <taxon>Metazoa</taxon>
        <taxon>Ecdysozoa</taxon>
        <taxon>Nematoda</taxon>
        <taxon>Chromadorea</taxon>
        <taxon>Rhabditida</taxon>
        <taxon>Rhabditina</taxon>
        <taxon>Diplogasteromorpha</taxon>
        <taxon>Diplogasteroidea</taxon>
        <taxon>Neodiplogasteridae</taxon>
        <taxon>Pristionchus</taxon>
    </lineage>
</organism>
<keyword evidence="3" id="KW-1185">Reference proteome</keyword>
<evidence type="ECO:0000313" key="2">
    <source>
        <dbReference type="EMBL" id="GMT34554.1"/>
    </source>
</evidence>
<gene>
    <name evidence="2" type="ORF">PFISCL1PPCAC_25851</name>
</gene>
<dbReference type="AlphaFoldDB" id="A0AAV5WYE6"/>
<feature type="region of interest" description="Disordered" evidence="1">
    <location>
        <begin position="118"/>
        <end position="137"/>
    </location>
</feature>
<dbReference type="EMBL" id="BTSY01000006">
    <property type="protein sequence ID" value="GMT34554.1"/>
    <property type="molecule type" value="Genomic_DNA"/>
</dbReference>
<dbReference type="Proteomes" id="UP001432322">
    <property type="component" value="Unassembled WGS sequence"/>
</dbReference>
<evidence type="ECO:0000256" key="1">
    <source>
        <dbReference type="SAM" id="MobiDB-lite"/>
    </source>
</evidence>
<feature type="compositionally biased region" description="Basic and acidic residues" evidence="1">
    <location>
        <begin position="119"/>
        <end position="137"/>
    </location>
</feature>
<accession>A0AAV5WYE6</accession>
<sequence>KKKKEEEEQFKEDVKELLNVLPPFIVIEAWSQLSTNNDTREKYICFFSKFAALAGTAARGDTTTHIVEEKVVAPKAEEVESTFSKSVLSADKRFVELFAKQIKKRTALVGSAYNAQHFESGHMPDNERKSERQQRTEETRALRSRCVHLFSPFKFKFWNCAKKVCGRLAVHPNRCATPTQVTPTDFWLISN</sequence>
<comment type="caution">
    <text evidence="2">The sequence shown here is derived from an EMBL/GenBank/DDBJ whole genome shotgun (WGS) entry which is preliminary data.</text>
</comment>
<evidence type="ECO:0000313" key="3">
    <source>
        <dbReference type="Proteomes" id="UP001432322"/>
    </source>
</evidence>
<reference evidence="2" key="1">
    <citation type="submission" date="2023-10" db="EMBL/GenBank/DDBJ databases">
        <title>Genome assembly of Pristionchus species.</title>
        <authorList>
            <person name="Yoshida K."/>
            <person name="Sommer R.J."/>
        </authorList>
    </citation>
    <scope>NUCLEOTIDE SEQUENCE</scope>
    <source>
        <strain evidence="2">RS5133</strain>
    </source>
</reference>
<name>A0AAV5WYE6_9BILA</name>